<comment type="caution">
    <text evidence="10">The sequence shown here is derived from an EMBL/GenBank/DDBJ whole genome shotgun (WGS) entry which is preliminary data.</text>
</comment>
<dbReference type="PANTHER" id="PTHR20941:SF1">
    <property type="entry name" value="FOLIC ACID SYNTHESIS PROTEIN FOL1"/>
    <property type="match status" value="1"/>
</dbReference>
<dbReference type="EMBL" id="SPPK01000003">
    <property type="protein sequence ID" value="TFU89209.1"/>
    <property type="molecule type" value="Genomic_DNA"/>
</dbReference>
<dbReference type="Gene3D" id="3.20.20.20">
    <property type="entry name" value="Dihydropteroate synthase-like"/>
    <property type="match status" value="1"/>
</dbReference>
<evidence type="ECO:0000256" key="4">
    <source>
        <dbReference type="ARBA" id="ARBA00012458"/>
    </source>
</evidence>
<dbReference type="GO" id="GO:0004156">
    <property type="term" value="F:dihydropteroate synthase activity"/>
    <property type="evidence" value="ECO:0007669"/>
    <property type="project" value="UniProtKB-EC"/>
</dbReference>
<evidence type="ECO:0000256" key="2">
    <source>
        <dbReference type="ARBA" id="ARBA00001946"/>
    </source>
</evidence>
<evidence type="ECO:0000313" key="11">
    <source>
        <dbReference type="Proteomes" id="UP000298285"/>
    </source>
</evidence>
<dbReference type="GO" id="GO:0046656">
    <property type="term" value="P:folic acid biosynthetic process"/>
    <property type="evidence" value="ECO:0007669"/>
    <property type="project" value="UniProtKB-KW"/>
</dbReference>
<dbReference type="SUPFAM" id="SSF51717">
    <property type="entry name" value="Dihydropteroate synthetase-like"/>
    <property type="match status" value="1"/>
</dbReference>
<keyword evidence="7" id="KW-0460">Magnesium</keyword>
<sequence length="279" mass="31170">MKTINIKGELLELSQPFVMGILNITPDSFFAESRKQGEQEIVARVAEILTQGGKIVDIGAQSTRPSSTLLSSKEEIERLKPALNIINKEFPDAILSVDTFYSDVARFCVEEHGVDIINDISGGEMDKNMFDTVASLNVPYILMHMRDTPQTMSQLTDYDNLIQDIFYYFSKKIAELHLKGVNDIIIDPGFGFSKTIDQNYELMASLKGFSIFELPLLVGISRKKMIYNLIDSTAEESLNGTSILNTFALQNGADILRVHDVKEAVEAVKITEKLKGYSL</sequence>
<evidence type="ECO:0000313" key="10">
    <source>
        <dbReference type="EMBL" id="TFU89209.1"/>
    </source>
</evidence>
<dbReference type="Proteomes" id="UP000298285">
    <property type="component" value="Unassembled WGS sequence"/>
</dbReference>
<dbReference type="GO" id="GO:0005829">
    <property type="term" value="C:cytosol"/>
    <property type="evidence" value="ECO:0007669"/>
    <property type="project" value="TreeGrafter"/>
</dbReference>
<proteinExistence type="predicted"/>
<dbReference type="InterPro" id="IPR006390">
    <property type="entry name" value="DHP_synth_dom"/>
</dbReference>
<keyword evidence="5 10" id="KW-0808">Transferase</keyword>
<evidence type="ECO:0000256" key="3">
    <source>
        <dbReference type="ARBA" id="ARBA00004763"/>
    </source>
</evidence>
<dbReference type="GO" id="GO:0046654">
    <property type="term" value="P:tetrahydrofolate biosynthetic process"/>
    <property type="evidence" value="ECO:0007669"/>
    <property type="project" value="TreeGrafter"/>
</dbReference>
<comment type="catalytic activity">
    <reaction evidence="1">
        <text>(7,8-dihydropterin-6-yl)methyl diphosphate + 4-aminobenzoate = 7,8-dihydropteroate + diphosphate</text>
        <dbReference type="Rhea" id="RHEA:19949"/>
        <dbReference type="ChEBI" id="CHEBI:17836"/>
        <dbReference type="ChEBI" id="CHEBI:17839"/>
        <dbReference type="ChEBI" id="CHEBI:33019"/>
        <dbReference type="ChEBI" id="CHEBI:72950"/>
        <dbReference type="EC" id="2.5.1.15"/>
    </reaction>
</comment>
<accession>A0A4Y9IMN0</accession>
<evidence type="ECO:0000256" key="7">
    <source>
        <dbReference type="ARBA" id="ARBA00022842"/>
    </source>
</evidence>
<comment type="cofactor">
    <cofactor evidence="2">
        <name>Mg(2+)</name>
        <dbReference type="ChEBI" id="CHEBI:18420"/>
    </cofactor>
</comment>
<protein>
    <recommendedName>
        <fullName evidence="4">dihydropteroate synthase</fullName>
        <ecNumber evidence="4">2.5.1.15</ecNumber>
    </recommendedName>
</protein>
<keyword evidence="6" id="KW-0479">Metal-binding</keyword>
<feature type="domain" description="Pterin-binding" evidence="9">
    <location>
        <begin position="16"/>
        <end position="269"/>
    </location>
</feature>
<evidence type="ECO:0000256" key="1">
    <source>
        <dbReference type="ARBA" id="ARBA00000012"/>
    </source>
</evidence>
<dbReference type="GO" id="GO:0046872">
    <property type="term" value="F:metal ion binding"/>
    <property type="evidence" value="ECO:0007669"/>
    <property type="project" value="UniProtKB-KW"/>
</dbReference>
<dbReference type="PROSITE" id="PS50972">
    <property type="entry name" value="PTERIN_BINDING"/>
    <property type="match status" value="1"/>
</dbReference>
<dbReference type="EC" id="2.5.1.15" evidence="4"/>
<dbReference type="RefSeq" id="WP_135105492.1">
    <property type="nucleotide sequence ID" value="NZ_JADGKW010000003.1"/>
</dbReference>
<evidence type="ECO:0000259" key="9">
    <source>
        <dbReference type="PROSITE" id="PS50972"/>
    </source>
</evidence>
<dbReference type="CDD" id="cd00739">
    <property type="entry name" value="DHPS"/>
    <property type="match status" value="1"/>
</dbReference>
<name>A0A4Y9IMN0_9BACT</name>
<dbReference type="NCBIfam" id="TIGR01496">
    <property type="entry name" value="DHPS"/>
    <property type="match status" value="1"/>
</dbReference>
<evidence type="ECO:0000256" key="5">
    <source>
        <dbReference type="ARBA" id="ARBA00022679"/>
    </source>
</evidence>
<dbReference type="InterPro" id="IPR000489">
    <property type="entry name" value="Pterin-binding_dom"/>
</dbReference>
<reference evidence="10 11" key="1">
    <citation type="submission" date="2019-03" db="EMBL/GenBank/DDBJ databases">
        <title>Diversity of the mouse oral microbiome.</title>
        <authorList>
            <person name="Joseph S."/>
            <person name="Aduse-Opoku J."/>
            <person name="Curtis M."/>
            <person name="Wade W."/>
            <person name="Hashim A."/>
        </authorList>
    </citation>
    <scope>NUCLEOTIDE SEQUENCE [LARGE SCALE GENOMIC DNA]</scope>
    <source>
        <strain evidence="10 11">P11</strain>
    </source>
</reference>
<dbReference type="InterPro" id="IPR011005">
    <property type="entry name" value="Dihydropteroate_synth-like_sf"/>
</dbReference>
<evidence type="ECO:0000256" key="6">
    <source>
        <dbReference type="ARBA" id="ARBA00022723"/>
    </source>
</evidence>
<dbReference type="AlphaFoldDB" id="A0A4Y9IMN0"/>
<gene>
    <name evidence="10" type="primary">folP</name>
    <name evidence="10" type="ORF">E4T88_11005</name>
</gene>
<evidence type="ECO:0000256" key="8">
    <source>
        <dbReference type="ARBA" id="ARBA00022909"/>
    </source>
</evidence>
<dbReference type="InterPro" id="IPR045031">
    <property type="entry name" value="DHP_synth-like"/>
</dbReference>
<organism evidence="10 11">
    <name type="scientific">Dysgonomonas mossii</name>
    <dbReference type="NCBI Taxonomy" id="163665"/>
    <lineage>
        <taxon>Bacteria</taxon>
        <taxon>Pseudomonadati</taxon>
        <taxon>Bacteroidota</taxon>
        <taxon>Bacteroidia</taxon>
        <taxon>Bacteroidales</taxon>
        <taxon>Dysgonomonadaceae</taxon>
        <taxon>Dysgonomonas</taxon>
    </lineage>
</organism>
<dbReference type="Pfam" id="PF00809">
    <property type="entry name" value="Pterin_bind"/>
    <property type="match status" value="1"/>
</dbReference>
<dbReference type="PANTHER" id="PTHR20941">
    <property type="entry name" value="FOLATE SYNTHESIS PROTEINS"/>
    <property type="match status" value="1"/>
</dbReference>
<keyword evidence="8" id="KW-0289">Folate biosynthesis</keyword>
<comment type="pathway">
    <text evidence="3">Cofactor biosynthesis; tetrahydrofolate biosynthesis; 7,8-dihydrofolate from 2-amino-4-hydroxy-6-hydroxymethyl-7,8-dihydropteridine diphosphate and 4-aminobenzoate: step 1/2.</text>
</comment>
<dbReference type="OrthoDB" id="9811744at2"/>